<reference evidence="2 3" key="1">
    <citation type="submission" date="2022-10" db="EMBL/GenBank/DDBJ databases">
        <title>Draft genome assembly of moderately radiation resistant bacterium Metabacillus halosaccharovorans.</title>
        <authorList>
            <person name="Pal S."/>
            <person name="Gopinathan A."/>
        </authorList>
    </citation>
    <scope>NUCLEOTIDE SEQUENCE [LARGE SCALE GENOMIC DNA]</scope>
    <source>
        <strain evidence="2 3">VITHBRA001</strain>
    </source>
</reference>
<gene>
    <name evidence="2" type="ORF">OIH86_03645</name>
</gene>
<dbReference type="Proteomes" id="UP001526147">
    <property type="component" value="Unassembled WGS sequence"/>
</dbReference>
<evidence type="ECO:0000313" key="3">
    <source>
        <dbReference type="Proteomes" id="UP001526147"/>
    </source>
</evidence>
<sequence length="84" mass="9535">MTSDFMNVKFTLKQARLLKGYSQNQMAEELGIHVQTYRKMEKQPDTVTVGEAKKISEILGMNYDHIFFSSHSTLSRTFAGAVTT</sequence>
<accession>A0ABT3DCE9</accession>
<proteinExistence type="predicted"/>
<protein>
    <submittedName>
        <fullName evidence="2">Helix-turn-helix transcriptional regulator</fullName>
    </submittedName>
</protein>
<dbReference type="PROSITE" id="PS50943">
    <property type="entry name" value="HTH_CROC1"/>
    <property type="match status" value="1"/>
</dbReference>
<dbReference type="EMBL" id="JAOYEY010000023">
    <property type="protein sequence ID" value="MCV9884734.1"/>
    <property type="molecule type" value="Genomic_DNA"/>
</dbReference>
<dbReference type="RefSeq" id="WP_264141652.1">
    <property type="nucleotide sequence ID" value="NZ_JAOYEY010000023.1"/>
</dbReference>
<dbReference type="InterPro" id="IPR001387">
    <property type="entry name" value="Cro/C1-type_HTH"/>
</dbReference>
<keyword evidence="3" id="KW-1185">Reference proteome</keyword>
<organism evidence="2 3">
    <name type="scientific">Metabacillus halosaccharovorans</name>
    <dbReference type="NCBI Taxonomy" id="930124"/>
    <lineage>
        <taxon>Bacteria</taxon>
        <taxon>Bacillati</taxon>
        <taxon>Bacillota</taxon>
        <taxon>Bacilli</taxon>
        <taxon>Bacillales</taxon>
        <taxon>Bacillaceae</taxon>
        <taxon>Metabacillus</taxon>
    </lineage>
</organism>
<dbReference type="InterPro" id="IPR010982">
    <property type="entry name" value="Lambda_DNA-bd_dom_sf"/>
</dbReference>
<dbReference type="Pfam" id="PF01381">
    <property type="entry name" value="HTH_3"/>
    <property type="match status" value="1"/>
</dbReference>
<dbReference type="CDD" id="cd00093">
    <property type="entry name" value="HTH_XRE"/>
    <property type="match status" value="1"/>
</dbReference>
<dbReference type="SUPFAM" id="SSF47413">
    <property type="entry name" value="lambda repressor-like DNA-binding domains"/>
    <property type="match status" value="1"/>
</dbReference>
<dbReference type="Gene3D" id="1.10.260.40">
    <property type="entry name" value="lambda repressor-like DNA-binding domains"/>
    <property type="match status" value="1"/>
</dbReference>
<evidence type="ECO:0000313" key="2">
    <source>
        <dbReference type="EMBL" id="MCV9884734.1"/>
    </source>
</evidence>
<comment type="caution">
    <text evidence="2">The sequence shown here is derived from an EMBL/GenBank/DDBJ whole genome shotgun (WGS) entry which is preliminary data.</text>
</comment>
<evidence type="ECO:0000259" key="1">
    <source>
        <dbReference type="PROSITE" id="PS50943"/>
    </source>
</evidence>
<dbReference type="SMART" id="SM00530">
    <property type="entry name" value="HTH_XRE"/>
    <property type="match status" value="1"/>
</dbReference>
<name>A0ABT3DCE9_9BACI</name>
<feature type="domain" description="HTH cro/C1-type" evidence="1">
    <location>
        <begin position="12"/>
        <end position="66"/>
    </location>
</feature>